<dbReference type="PANTHER" id="PTHR30589">
    <property type="entry name" value="PROLIPOPROTEIN DIACYLGLYCERYL TRANSFERASE"/>
    <property type="match status" value="1"/>
</dbReference>
<protein>
    <submittedName>
        <fullName evidence="7">Unannotated protein</fullName>
    </submittedName>
</protein>
<dbReference type="NCBIfam" id="TIGR00544">
    <property type="entry name" value="lgt"/>
    <property type="match status" value="1"/>
</dbReference>
<feature type="transmembrane region" description="Helical" evidence="6">
    <location>
        <begin position="93"/>
        <end position="114"/>
    </location>
</feature>
<name>A0A6J6U5E2_9ZZZZ</name>
<gene>
    <name evidence="7" type="ORF">UFOPK2844_00700</name>
</gene>
<keyword evidence="1" id="KW-1003">Cell membrane</keyword>
<dbReference type="PROSITE" id="PS01311">
    <property type="entry name" value="LGT"/>
    <property type="match status" value="1"/>
</dbReference>
<evidence type="ECO:0000256" key="1">
    <source>
        <dbReference type="ARBA" id="ARBA00022475"/>
    </source>
</evidence>
<dbReference type="PANTHER" id="PTHR30589:SF0">
    <property type="entry name" value="PHOSPHATIDYLGLYCEROL--PROLIPOPROTEIN DIACYLGLYCERYL TRANSFERASE"/>
    <property type="match status" value="1"/>
</dbReference>
<feature type="transmembrane region" description="Helical" evidence="6">
    <location>
        <begin position="239"/>
        <end position="260"/>
    </location>
</feature>
<feature type="transmembrane region" description="Helical" evidence="6">
    <location>
        <begin position="20"/>
        <end position="37"/>
    </location>
</feature>
<dbReference type="GO" id="GO:0005886">
    <property type="term" value="C:plasma membrane"/>
    <property type="evidence" value="ECO:0007669"/>
    <property type="project" value="InterPro"/>
</dbReference>
<keyword evidence="4 6" id="KW-1133">Transmembrane helix</keyword>
<keyword evidence="3 6" id="KW-0812">Transmembrane</keyword>
<reference evidence="7" key="1">
    <citation type="submission" date="2020-05" db="EMBL/GenBank/DDBJ databases">
        <authorList>
            <person name="Chiriac C."/>
            <person name="Salcher M."/>
            <person name="Ghai R."/>
            <person name="Kavagutti S V."/>
        </authorList>
    </citation>
    <scope>NUCLEOTIDE SEQUENCE</scope>
</reference>
<dbReference type="GO" id="GO:0008961">
    <property type="term" value="F:phosphatidylglycerol-prolipoprotein diacylglyceryl transferase activity"/>
    <property type="evidence" value="ECO:0007669"/>
    <property type="project" value="InterPro"/>
</dbReference>
<evidence type="ECO:0000313" key="7">
    <source>
        <dbReference type="EMBL" id="CAB4755180.1"/>
    </source>
</evidence>
<organism evidence="7">
    <name type="scientific">freshwater metagenome</name>
    <dbReference type="NCBI Taxonomy" id="449393"/>
    <lineage>
        <taxon>unclassified sequences</taxon>
        <taxon>metagenomes</taxon>
        <taxon>ecological metagenomes</taxon>
    </lineage>
</organism>
<keyword evidence="2" id="KW-0808">Transferase</keyword>
<dbReference type="InterPro" id="IPR001640">
    <property type="entry name" value="Lgt"/>
</dbReference>
<feature type="transmembrane region" description="Helical" evidence="6">
    <location>
        <begin position="210"/>
        <end position="227"/>
    </location>
</feature>
<dbReference type="HAMAP" id="MF_01147">
    <property type="entry name" value="Lgt"/>
    <property type="match status" value="1"/>
</dbReference>
<evidence type="ECO:0000256" key="6">
    <source>
        <dbReference type="SAM" id="Phobius"/>
    </source>
</evidence>
<keyword evidence="5 6" id="KW-0472">Membrane</keyword>
<feature type="transmembrane region" description="Helical" evidence="6">
    <location>
        <begin position="55"/>
        <end position="73"/>
    </location>
</feature>
<proteinExistence type="inferred from homology"/>
<sequence>MKTYIPTPSSSTLELGFFTLHYYALCILLGIIVAIWVTKKRYTALGGNPNDISDLAIYAVPSGIIGGRVYHVLTSPQKYFGEGGSPFAVFKIWEGGLGIWGAIAFGALTVFIYFKRRSTSLTFAQLADSIAPALLLAQAIGRFGNWFNGELFGRPTEVFWALEIPPENRTIGFENFTTFHPTFLYEAIWCSIVALYIMRSRFFQKISGSGAVFFFYAFSYSFGRLFIEAIRIDDANELMGLRLNIWVSAIICAGGAALFLRKISRYPRK</sequence>
<evidence type="ECO:0000256" key="5">
    <source>
        <dbReference type="ARBA" id="ARBA00023136"/>
    </source>
</evidence>
<evidence type="ECO:0000256" key="3">
    <source>
        <dbReference type="ARBA" id="ARBA00022692"/>
    </source>
</evidence>
<dbReference type="AlphaFoldDB" id="A0A6J6U5E2"/>
<evidence type="ECO:0000256" key="4">
    <source>
        <dbReference type="ARBA" id="ARBA00022989"/>
    </source>
</evidence>
<dbReference type="EMBL" id="CAEZZG010000008">
    <property type="protein sequence ID" value="CAB4755180.1"/>
    <property type="molecule type" value="Genomic_DNA"/>
</dbReference>
<dbReference type="Pfam" id="PF01790">
    <property type="entry name" value="LGT"/>
    <property type="match status" value="1"/>
</dbReference>
<dbReference type="GO" id="GO:0042158">
    <property type="term" value="P:lipoprotein biosynthetic process"/>
    <property type="evidence" value="ECO:0007669"/>
    <property type="project" value="InterPro"/>
</dbReference>
<evidence type="ECO:0000256" key="2">
    <source>
        <dbReference type="ARBA" id="ARBA00022679"/>
    </source>
</evidence>
<accession>A0A6J6U5E2</accession>